<name>A0A9R0JED3_SPIOL</name>
<dbReference type="OrthoDB" id="1627850at2759"/>
<evidence type="ECO:0000313" key="7">
    <source>
        <dbReference type="Proteomes" id="UP000813463"/>
    </source>
</evidence>
<dbReference type="GO" id="GO:0046983">
    <property type="term" value="F:protein dimerization activity"/>
    <property type="evidence" value="ECO:0007669"/>
    <property type="project" value="InterPro"/>
</dbReference>
<dbReference type="PROSITE" id="PS50888">
    <property type="entry name" value="BHLH"/>
    <property type="match status" value="1"/>
</dbReference>
<gene>
    <name evidence="8 9" type="primary">LOC110805086</name>
</gene>
<dbReference type="InterPro" id="IPR011598">
    <property type="entry name" value="bHLH_dom"/>
</dbReference>
<feature type="compositionally biased region" description="Basic and acidic residues" evidence="5">
    <location>
        <begin position="172"/>
        <end position="189"/>
    </location>
</feature>
<evidence type="ECO:0000313" key="8">
    <source>
        <dbReference type="RefSeq" id="XP_021866384.1"/>
    </source>
</evidence>
<dbReference type="GO" id="GO:0006357">
    <property type="term" value="P:regulation of transcription by RNA polymerase II"/>
    <property type="evidence" value="ECO:0000318"/>
    <property type="project" value="GO_Central"/>
</dbReference>
<dbReference type="GeneID" id="110805086"/>
<keyword evidence="4" id="KW-0539">Nucleus</keyword>
<proteinExistence type="predicted"/>
<dbReference type="GO" id="GO:0000981">
    <property type="term" value="F:DNA-binding transcription factor activity, RNA polymerase II-specific"/>
    <property type="evidence" value="ECO:0000318"/>
    <property type="project" value="GO_Central"/>
</dbReference>
<dbReference type="SMART" id="SM00353">
    <property type="entry name" value="HLH"/>
    <property type="match status" value="1"/>
</dbReference>
<dbReference type="KEGG" id="soe:110805086"/>
<dbReference type="SUPFAM" id="SSF47459">
    <property type="entry name" value="HLH, helix-loop-helix DNA-binding domain"/>
    <property type="match status" value="1"/>
</dbReference>
<keyword evidence="2" id="KW-0805">Transcription regulation</keyword>
<dbReference type="AlphaFoldDB" id="A0A9R0JED3"/>
<keyword evidence="7" id="KW-1185">Reference proteome</keyword>
<comment type="subcellular location">
    <subcellularLocation>
        <location evidence="1">Nucleus</location>
    </subcellularLocation>
</comment>
<dbReference type="CDD" id="cd11393">
    <property type="entry name" value="bHLH_AtbHLH_like"/>
    <property type="match status" value="1"/>
</dbReference>
<organism evidence="7 8">
    <name type="scientific">Spinacia oleracea</name>
    <name type="common">Spinach</name>
    <dbReference type="NCBI Taxonomy" id="3562"/>
    <lineage>
        <taxon>Eukaryota</taxon>
        <taxon>Viridiplantae</taxon>
        <taxon>Streptophyta</taxon>
        <taxon>Embryophyta</taxon>
        <taxon>Tracheophyta</taxon>
        <taxon>Spermatophyta</taxon>
        <taxon>Magnoliopsida</taxon>
        <taxon>eudicotyledons</taxon>
        <taxon>Gunneridae</taxon>
        <taxon>Pentapetalae</taxon>
        <taxon>Caryophyllales</taxon>
        <taxon>Chenopodiaceae</taxon>
        <taxon>Chenopodioideae</taxon>
        <taxon>Anserineae</taxon>
        <taxon>Spinacia</taxon>
    </lineage>
</organism>
<dbReference type="RefSeq" id="XP_021866385.1">
    <property type="nucleotide sequence ID" value="XM_022010693.1"/>
</dbReference>
<reference evidence="8 9" key="2">
    <citation type="submission" date="2025-04" db="UniProtKB">
        <authorList>
            <consortium name="RefSeq"/>
        </authorList>
    </citation>
    <scope>IDENTIFICATION</scope>
</reference>
<evidence type="ECO:0000256" key="1">
    <source>
        <dbReference type="ARBA" id="ARBA00004123"/>
    </source>
</evidence>
<accession>A0A9R0JED3</accession>
<evidence type="ECO:0000256" key="5">
    <source>
        <dbReference type="SAM" id="MobiDB-lite"/>
    </source>
</evidence>
<dbReference type="InterPro" id="IPR036638">
    <property type="entry name" value="HLH_DNA-bd_sf"/>
</dbReference>
<keyword evidence="3" id="KW-0804">Transcription</keyword>
<evidence type="ECO:0000256" key="4">
    <source>
        <dbReference type="ARBA" id="ARBA00023242"/>
    </source>
</evidence>
<feature type="domain" description="BHLH" evidence="6">
    <location>
        <begin position="178"/>
        <end position="230"/>
    </location>
</feature>
<dbReference type="Proteomes" id="UP000813463">
    <property type="component" value="Chromosome 1"/>
</dbReference>
<reference evidence="7" key="1">
    <citation type="journal article" date="2021" name="Nat. Commun.">
        <title>Genomic analyses provide insights into spinach domestication and the genetic basis of agronomic traits.</title>
        <authorList>
            <person name="Cai X."/>
            <person name="Sun X."/>
            <person name="Xu C."/>
            <person name="Sun H."/>
            <person name="Wang X."/>
            <person name="Ge C."/>
            <person name="Zhang Z."/>
            <person name="Wang Q."/>
            <person name="Fei Z."/>
            <person name="Jiao C."/>
            <person name="Wang Q."/>
        </authorList>
    </citation>
    <scope>NUCLEOTIDE SEQUENCE [LARGE SCALE GENOMIC DNA]</scope>
    <source>
        <strain evidence="7">cv. Varoflay</strain>
    </source>
</reference>
<dbReference type="RefSeq" id="XP_021866384.1">
    <property type="nucleotide sequence ID" value="XM_022010692.1"/>
</dbReference>
<evidence type="ECO:0000313" key="9">
    <source>
        <dbReference type="RefSeq" id="XP_021866385.1"/>
    </source>
</evidence>
<dbReference type="GO" id="GO:0005634">
    <property type="term" value="C:nucleus"/>
    <property type="evidence" value="ECO:0000318"/>
    <property type="project" value="GO_Central"/>
</dbReference>
<dbReference type="Pfam" id="PF00010">
    <property type="entry name" value="HLH"/>
    <property type="match status" value="1"/>
</dbReference>
<protein>
    <submittedName>
        <fullName evidence="8 9">Uncharacterized protein LOC110805086 isoform X1</fullName>
    </submittedName>
</protein>
<dbReference type="GO" id="GO:0000978">
    <property type="term" value="F:RNA polymerase II cis-regulatory region sequence-specific DNA binding"/>
    <property type="evidence" value="ECO:0000318"/>
    <property type="project" value="GO_Central"/>
</dbReference>
<evidence type="ECO:0000256" key="2">
    <source>
        <dbReference type="ARBA" id="ARBA00023015"/>
    </source>
</evidence>
<feature type="region of interest" description="Disordered" evidence="5">
    <location>
        <begin position="160"/>
        <end position="189"/>
    </location>
</feature>
<dbReference type="Gene3D" id="4.10.280.10">
    <property type="entry name" value="Helix-loop-helix DNA-binding domain"/>
    <property type="match status" value="1"/>
</dbReference>
<evidence type="ECO:0000259" key="6">
    <source>
        <dbReference type="PROSITE" id="PS50888"/>
    </source>
</evidence>
<evidence type="ECO:0000256" key="3">
    <source>
        <dbReference type="ARBA" id="ARBA00023163"/>
    </source>
</evidence>
<sequence length="308" mass="34330">MVYSEPFTGANYNNGSLPPFPVYQTSDMMESQCWYGDTSLAASGLSEVQMNATYDVTENTQTDALAGIFNQNPLPPLIHHMESKNYDSSVERSGLTFYGPQERSRNGGLDNLVQLSQWMPKEEPISFMDTDCQYAEQSPAFPVQPVNVNNTPVYLSALKGEADTSDVAPETLRSETRTNRERARGAESRRRYIVSQRVQALQALLPPALKDKRGNQESIVQDVIGHIKYLQLQLKELSRSRLGGDSSSGPSKFNEGQQPHEQLFVESLEENLESLLQENPAEAHKLFESKGLYAVPMAFSNALLCNKV</sequence>
<dbReference type="InterPro" id="IPR045239">
    <property type="entry name" value="bHLH95_bHLH"/>
</dbReference>